<evidence type="ECO:0000313" key="1">
    <source>
        <dbReference type="EMBL" id="CAG8474376.1"/>
    </source>
</evidence>
<keyword evidence="2" id="KW-1185">Reference proteome</keyword>
<accession>A0A9N8W466</accession>
<gene>
    <name evidence="1" type="ORF">AMORRO_LOCUS2005</name>
</gene>
<comment type="caution">
    <text evidence="1">The sequence shown here is derived from an EMBL/GenBank/DDBJ whole genome shotgun (WGS) entry which is preliminary data.</text>
</comment>
<dbReference type="Proteomes" id="UP000789342">
    <property type="component" value="Unassembled WGS sequence"/>
</dbReference>
<organism evidence="1 2">
    <name type="scientific">Acaulospora morrowiae</name>
    <dbReference type="NCBI Taxonomy" id="94023"/>
    <lineage>
        <taxon>Eukaryota</taxon>
        <taxon>Fungi</taxon>
        <taxon>Fungi incertae sedis</taxon>
        <taxon>Mucoromycota</taxon>
        <taxon>Glomeromycotina</taxon>
        <taxon>Glomeromycetes</taxon>
        <taxon>Diversisporales</taxon>
        <taxon>Acaulosporaceae</taxon>
        <taxon>Acaulospora</taxon>
    </lineage>
</organism>
<evidence type="ECO:0000313" key="2">
    <source>
        <dbReference type="Proteomes" id="UP000789342"/>
    </source>
</evidence>
<dbReference type="AlphaFoldDB" id="A0A9N8W466"/>
<dbReference type="EMBL" id="CAJVPV010000802">
    <property type="protein sequence ID" value="CAG8474376.1"/>
    <property type="molecule type" value="Genomic_DNA"/>
</dbReference>
<sequence>MANNVNNLQPQPQQILRLAVPPQQGNFQAPALVVIPQHNLTPARNHLIFQHDLIQGSKLALNE</sequence>
<name>A0A9N8W466_9GLOM</name>
<reference evidence="1" key="1">
    <citation type="submission" date="2021-06" db="EMBL/GenBank/DDBJ databases">
        <authorList>
            <person name="Kallberg Y."/>
            <person name="Tangrot J."/>
            <person name="Rosling A."/>
        </authorList>
    </citation>
    <scope>NUCLEOTIDE SEQUENCE</scope>
    <source>
        <strain evidence="1">CL551</strain>
    </source>
</reference>
<proteinExistence type="predicted"/>
<protein>
    <submittedName>
        <fullName evidence="1">1728_t:CDS:1</fullName>
    </submittedName>
</protein>